<sequence length="525" mass="59843">MASLWFIYLITLICICATLKYLLSSNNNKKTSKLPPGPLNIPILSSLQWLRRSISDFEPILKNLHSKYGPIITLQIGHSKTIFIASSNLAHQALIQNGASFAARPPAPETSKFISSNQHNIVSSSYGSLWRLLRRNISYQILHPSKFKSYSPSRKRVLQTLINNLKTQSESCTLPILVGDHFQYAIFSLLVLMCFGEKLDEEKIKEIQSMLRALLLGFSRFDILNFFPRLGKILFKNLWRELYQLRSNLEDVLLPLIKARQESHVHQKNHQEDDQKSVDVVAYVDTLLNLELPDEGGRKFDEHEIVTLCIEILNAGTDTTATALQWIMANLVKHQDIQSKLVDEIKQVLALKSTDDDDNEIKEEDVEKMPYLKAVVLEGLRRHPPGHFLFPHAVTEDVNLDGYVIPKDATVNFMVAEIGWDPKLWKDPMEFKPERFLSGGEAGSEELFDITGTREIKMLPFGAGRRICPGVNLALLHLGYFVANLVREFEWTVGIGEEVDLSEKQEFFVVMKNPPFVHISPRRIK</sequence>
<dbReference type="InterPro" id="IPR051103">
    <property type="entry name" value="Plant_metabolite_P450s"/>
</dbReference>
<keyword evidence="14" id="KW-1185">Reference proteome</keyword>
<keyword evidence="2 10" id="KW-0349">Heme</keyword>
<dbReference type="Proteomes" id="UP000195402">
    <property type="component" value="Unassembled WGS sequence"/>
</dbReference>
<feature type="transmembrane region" description="Helical" evidence="12">
    <location>
        <begin position="6"/>
        <end position="23"/>
    </location>
</feature>
<dbReference type="InterPro" id="IPR017972">
    <property type="entry name" value="Cyt_P450_CS"/>
</dbReference>
<evidence type="ECO:0000313" key="13">
    <source>
        <dbReference type="EMBL" id="OVA05257.1"/>
    </source>
</evidence>
<evidence type="ECO:0000256" key="8">
    <source>
        <dbReference type="ARBA" id="ARBA00023033"/>
    </source>
</evidence>
<dbReference type="FunFam" id="1.10.630.10:FF:000012">
    <property type="entry name" value="Cytochrome P450 family protein"/>
    <property type="match status" value="1"/>
</dbReference>
<dbReference type="FunCoup" id="A0A200Q4E0">
    <property type="interactions" value="137"/>
</dbReference>
<evidence type="ECO:0000256" key="12">
    <source>
        <dbReference type="SAM" id="Phobius"/>
    </source>
</evidence>
<keyword evidence="7 10" id="KW-0408">Iron</keyword>
<dbReference type="GO" id="GO:0016020">
    <property type="term" value="C:membrane"/>
    <property type="evidence" value="ECO:0007669"/>
    <property type="project" value="UniProtKB-SubCell"/>
</dbReference>
<evidence type="ECO:0000256" key="11">
    <source>
        <dbReference type="RuleBase" id="RU000461"/>
    </source>
</evidence>
<organism evidence="13 14">
    <name type="scientific">Macleaya cordata</name>
    <name type="common">Five-seeded plume-poppy</name>
    <name type="synonym">Bocconia cordata</name>
    <dbReference type="NCBI Taxonomy" id="56857"/>
    <lineage>
        <taxon>Eukaryota</taxon>
        <taxon>Viridiplantae</taxon>
        <taxon>Streptophyta</taxon>
        <taxon>Embryophyta</taxon>
        <taxon>Tracheophyta</taxon>
        <taxon>Spermatophyta</taxon>
        <taxon>Magnoliopsida</taxon>
        <taxon>Ranunculales</taxon>
        <taxon>Papaveraceae</taxon>
        <taxon>Papaveroideae</taxon>
        <taxon>Macleaya</taxon>
    </lineage>
</organism>
<keyword evidence="8 11" id="KW-0503">Monooxygenase</keyword>
<dbReference type="GO" id="GO:0016709">
    <property type="term" value="F:oxidoreductase activity, acting on paired donors, with incorporation or reduction of molecular oxygen, NAD(P)H as one donor, and incorporation of one atom of oxygen"/>
    <property type="evidence" value="ECO:0007669"/>
    <property type="project" value="TreeGrafter"/>
</dbReference>
<evidence type="ECO:0000313" key="14">
    <source>
        <dbReference type="Proteomes" id="UP000195402"/>
    </source>
</evidence>
<name>A0A200Q4E0_MACCD</name>
<reference evidence="13 14" key="1">
    <citation type="journal article" date="2017" name="Mol. Plant">
        <title>The Genome of Medicinal Plant Macleaya cordata Provides New Insights into Benzylisoquinoline Alkaloids Metabolism.</title>
        <authorList>
            <person name="Liu X."/>
            <person name="Liu Y."/>
            <person name="Huang P."/>
            <person name="Ma Y."/>
            <person name="Qing Z."/>
            <person name="Tang Q."/>
            <person name="Cao H."/>
            <person name="Cheng P."/>
            <person name="Zheng Y."/>
            <person name="Yuan Z."/>
            <person name="Zhou Y."/>
            <person name="Liu J."/>
            <person name="Tang Z."/>
            <person name="Zhuo Y."/>
            <person name="Zhang Y."/>
            <person name="Yu L."/>
            <person name="Huang J."/>
            <person name="Yang P."/>
            <person name="Peng Q."/>
            <person name="Zhang J."/>
            <person name="Jiang W."/>
            <person name="Zhang Z."/>
            <person name="Lin K."/>
            <person name="Ro D.K."/>
            <person name="Chen X."/>
            <person name="Xiong X."/>
            <person name="Shang Y."/>
            <person name="Huang S."/>
            <person name="Zeng J."/>
        </authorList>
    </citation>
    <scope>NUCLEOTIDE SEQUENCE [LARGE SCALE GENOMIC DNA]</scope>
    <source>
        <strain evidence="14">cv. BLH2017</strain>
        <tissue evidence="13">Root</tissue>
    </source>
</reference>
<dbReference type="EMBL" id="MVGT01003124">
    <property type="protein sequence ID" value="OVA05257.1"/>
    <property type="molecule type" value="Genomic_DNA"/>
</dbReference>
<evidence type="ECO:0000256" key="5">
    <source>
        <dbReference type="ARBA" id="ARBA00022989"/>
    </source>
</evidence>
<keyword evidence="5 12" id="KW-1133">Transmembrane helix</keyword>
<keyword evidence="3 12" id="KW-0812">Transmembrane</keyword>
<proteinExistence type="inferred from homology"/>
<evidence type="ECO:0000256" key="4">
    <source>
        <dbReference type="ARBA" id="ARBA00022723"/>
    </source>
</evidence>
<comment type="cofactor">
    <cofactor evidence="10">
        <name>heme</name>
        <dbReference type="ChEBI" id="CHEBI:30413"/>
    </cofactor>
</comment>
<evidence type="ECO:0000256" key="1">
    <source>
        <dbReference type="ARBA" id="ARBA00004167"/>
    </source>
</evidence>
<dbReference type="PRINTS" id="PR00385">
    <property type="entry name" value="P450"/>
</dbReference>
<evidence type="ECO:0000256" key="2">
    <source>
        <dbReference type="ARBA" id="ARBA00022617"/>
    </source>
</evidence>
<dbReference type="InParanoid" id="A0A200Q4E0"/>
<dbReference type="PRINTS" id="PR00463">
    <property type="entry name" value="EP450I"/>
</dbReference>
<dbReference type="GO" id="GO:0033075">
    <property type="term" value="P:isoquinoline alkaloid biosynthetic process"/>
    <property type="evidence" value="ECO:0007669"/>
    <property type="project" value="UniProtKB-ARBA"/>
</dbReference>
<dbReference type="Gene3D" id="1.10.630.10">
    <property type="entry name" value="Cytochrome P450"/>
    <property type="match status" value="1"/>
</dbReference>
<evidence type="ECO:0000256" key="7">
    <source>
        <dbReference type="ARBA" id="ARBA00023004"/>
    </source>
</evidence>
<dbReference type="OMA" id="VMIDYGS"/>
<evidence type="ECO:0000256" key="9">
    <source>
        <dbReference type="ARBA" id="ARBA00023136"/>
    </source>
</evidence>
<dbReference type="InterPro" id="IPR002401">
    <property type="entry name" value="Cyt_P450_E_grp-I"/>
</dbReference>
<dbReference type="AlphaFoldDB" id="A0A200Q4E0"/>
<dbReference type="InterPro" id="IPR001128">
    <property type="entry name" value="Cyt_P450"/>
</dbReference>
<comment type="subcellular location">
    <subcellularLocation>
        <location evidence="1">Membrane</location>
        <topology evidence="1">Single-pass membrane protein</topology>
    </subcellularLocation>
</comment>
<dbReference type="Pfam" id="PF00067">
    <property type="entry name" value="p450"/>
    <property type="match status" value="1"/>
</dbReference>
<keyword evidence="4 10" id="KW-0479">Metal-binding</keyword>
<dbReference type="PANTHER" id="PTHR24298">
    <property type="entry name" value="FLAVONOID 3'-MONOOXYGENASE-RELATED"/>
    <property type="match status" value="1"/>
</dbReference>
<gene>
    <name evidence="13" type="ORF">BVC80_8259g4</name>
</gene>
<protein>
    <submittedName>
        <fullName evidence="13">Cytochrome P450</fullName>
    </submittedName>
</protein>
<dbReference type="CDD" id="cd11075">
    <property type="entry name" value="CYP77_89"/>
    <property type="match status" value="1"/>
</dbReference>
<keyword evidence="6 11" id="KW-0560">Oxidoreductase</keyword>
<evidence type="ECO:0000256" key="10">
    <source>
        <dbReference type="PIRSR" id="PIRSR602401-1"/>
    </source>
</evidence>
<keyword evidence="9 12" id="KW-0472">Membrane</keyword>
<feature type="binding site" description="axial binding residue" evidence="10">
    <location>
        <position position="468"/>
    </location>
    <ligand>
        <name>heme</name>
        <dbReference type="ChEBI" id="CHEBI:30413"/>
    </ligand>
    <ligandPart>
        <name>Fe</name>
        <dbReference type="ChEBI" id="CHEBI:18248"/>
    </ligandPart>
</feature>
<accession>A0A200Q4E0</accession>
<dbReference type="PROSITE" id="PS00086">
    <property type="entry name" value="CYTOCHROME_P450"/>
    <property type="match status" value="1"/>
</dbReference>
<dbReference type="PANTHER" id="PTHR24298:SF800">
    <property type="entry name" value="CYTOCHROME P450 89A2-RELATED"/>
    <property type="match status" value="1"/>
</dbReference>
<dbReference type="STRING" id="56857.A0A200Q4E0"/>
<comment type="similarity">
    <text evidence="11">Belongs to the cytochrome P450 family.</text>
</comment>
<dbReference type="OrthoDB" id="1055148at2759"/>
<evidence type="ECO:0000256" key="6">
    <source>
        <dbReference type="ARBA" id="ARBA00023002"/>
    </source>
</evidence>
<dbReference type="InterPro" id="IPR036396">
    <property type="entry name" value="Cyt_P450_sf"/>
</dbReference>
<comment type="caution">
    <text evidence="13">The sequence shown here is derived from an EMBL/GenBank/DDBJ whole genome shotgun (WGS) entry which is preliminary data.</text>
</comment>
<dbReference type="SUPFAM" id="SSF48264">
    <property type="entry name" value="Cytochrome P450"/>
    <property type="match status" value="1"/>
</dbReference>
<evidence type="ECO:0000256" key="3">
    <source>
        <dbReference type="ARBA" id="ARBA00022692"/>
    </source>
</evidence>
<dbReference type="GO" id="GO:0005506">
    <property type="term" value="F:iron ion binding"/>
    <property type="evidence" value="ECO:0007669"/>
    <property type="project" value="InterPro"/>
</dbReference>
<dbReference type="GO" id="GO:0020037">
    <property type="term" value="F:heme binding"/>
    <property type="evidence" value="ECO:0007669"/>
    <property type="project" value="InterPro"/>
</dbReference>